<comment type="caution">
    <text evidence="2">The sequence shown here is derived from an EMBL/GenBank/DDBJ whole genome shotgun (WGS) entry which is preliminary data.</text>
</comment>
<dbReference type="SUPFAM" id="SSF103647">
    <property type="entry name" value="TSP type-3 repeat"/>
    <property type="match status" value="1"/>
</dbReference>
<dbReference type="InterPro" id="IPR026341">
    <property type="entry name" value="T9SS_type_B"/>
</dbReference>
<feature type="non-terminal residue" evidence="2">
    <location>
        <position position="1"/>
    </location>
</feature>
<evidence type="ECO:0000313" key="2">
    <source>
        <dbReference type="EMBL" id="PZX11295.1"/>
    </source>
</evidence>
<proteinExistence type="predicted"/>
<feature type="compositionally biased region" description="Acidic residues" evidence="1">
    <location>
        <begin position="814"/>
        <end position="823"/>
    </location>
</feature>
<keyword evidence="3" id="KW-1185">Reference proteome</keyword>
<dbReference type="OrthoDB" id="9805017at2"/>
<dbReference type="AlphaFoldDB" id="A0A2W7MT76"/>
<dbReference type="NCBIfam" id="TIGR04131">
    <property type="entry name" value="Bac_Flav_CTERM"/>
    <property type="match status" value="1"/>
</dbReference>
<dbReference type="Pfam" id="PF13585">
    <property type="entry name" value="CHU_C"/>
    <property type="match status" value="1"/>
</dbReference>
<accession>A0A2W7MT76</accession>
<evidence type="ECO:0000313" key="3">
    <source>
        <dbReference type="Proteomes" id="UP000249239"/>
    </source>
</evidence>
<name>A0A2W7MT76_9BACT</name>
<evidence type="ECO:0000256" key="1">
    <source>
        <dbReference type="SAM" id="MobiDB-lite"/>
    </source>
</evidence>
<reference evidence="2 3" key="1">
    <citation type="submission" date="2018-06" db="EMBL/GenBank/DDBJ databases">
        <title>Genomic Encyclopedia of Archaeal and Bacterial Type Strains, Phase II (KMG-II): from individual species to whole genera.</title>
        <authorList>
            <person name="Goeker M."/>
        </authorList>
    </citation>
    <scope>NUCLEOTIDE SEQUENCE [LARGE SCALE GENOMIC DNA]</scope>
    <source>
        <strain evidence="2 3">DSM 6779</strain>
    </source>
</reference>
<sequence length="995" mass="106617">VDFQGALTVSVTVSDGKATSAPYQTLVTVTPVNDVPVVEEDHYYTGENTSVNMAVLANDHDLADGINGGINPASLQIVQSAGHGICLVLANGNIVYTPYPGFSGTDQFTYRVSDVGFPMPALSGTAKVVVDVARMSPVCVADAASVLEDEFVDIHVLTNDSDSGGDIDASTLSVFSHPIHGNASVQPNGVVRYRPNVNYHGEDLFSYTVRDLTGLIGNVGTVRVTVLPVNDAPVALTGQFTTREAVAVTIPLGQLASDPDGDIDWSRFKIVKLPSSGTVSVDVKALTVVYRPNTAYSGADLFEFTVVDSHGVQSNRGSAAISVSNESPMVVDDVGEVAEDSSIALDVMSNDSDLQGDLDGASLMIIVPPAHGIASVDARSHLVNYYPALNYYGVDEFSYQVCDNDGYCGRATVRLTVHPVNDAPLALDDFFELDEDESLLVDVLLNDSDGDGQLDAGSISVVRQPAHGQVVVDAQHGRLLVVLDNDFFGDDELTYRVCDDRGACSQAVAYLKVRPVNDAPVAVNDKLVVETDERVVFTPLDNDSDVDDGLNLSTLTLIVAPTWGKAEVLGNGQLSYQSDAGYVGVVTLRYRVCDVGGLCAQADVEINVVSGNQPPVAVGDLFSVNEDQDMWLSVLDNDFDSRDHLLLSSLTVVEAPLHGWATVDASAGKIIYRPDADYWGVDYLRYKVCDDNILPLCAEASVSISVMPVNDAPVGHADHYEAFDVGEYNWNVLINDTDVDDTKLSCRLVDASGIAGEVTLSAQGWLRWRPLPGCYCSVQSLMYEVCDPAGECDVVQVLIDVQYSDWDGDGIPDAVDGDGDSDGDGLPNYRDADSDGDGIDDTIEGGVADVCTQFPVDSDGDGVPDFLDADADGDGVPDAVELTDDCDGDGIPNHLDVVDDCTNRVLVPDTFTPNGDGVNDRFVIPIVREYPINRLTIFNRWGNQVYVADNYRNDWDGRSSTVTMGTNVLPEGTYFYVLTLGVESRLMKGIVYLKK</sequence>
<dbReference type="EMBL" id="QKZK01000041">
    <property type="protein sequence ID" value="PZX11295.1"/>
    <property type="molecule type" value="Genomic_DNA"/>
</dbReference>
<organism evidence="2 3">
    <name type="scientific">Breznakibacter xylanolyticus</name>
    <dbReference type="NCBI Taxonomy" id="990"/>
    <lineage>
        <taxon>Bacteria</taxon>
        <taxon>Pseudomonadati</taxon>
        <taxon>Bacteroidota</taxon>
        <taxon>Bacteroidia</taxon>
        <taxon>Marinilabiliales</taxon>
        <taxon>Marinilabiliaceae</taxon>
        <taxon>Breznakibacter</taxon>
    </lineage>
</organism>
<dbReference type="InterPro" id="IPR028974">
    <property type="entry name" value="TSP_type-3_rpt"/>
</dbReference>
<dbReference type="Pfam" id="PF17963">
    <property type="entry name" value="Big_9"/>
    <property type="match status" value="8"/>
</dbReference>
<dbReference type="Proteomes" id="UP000249239">
    <property type="component" value="Unassembled WGS sequence"/>
</dbReference>
<protein>
    <submittedName>
        <fullName evidence="2">Gliding motility-associated-like protein</fullName>
    </submittedName>
</protein>
<dbReference type="Gene3D" id="2.60.40.2810">
    <property type="match status" value="2"/>
</dbReference>
<dbReference type="NCBIfam" id="NF012211">
    <property type="entry name" value="tand_rpt_95"/>
    <property type="match status" value="7"/>
</dbReference>
<dbReference type="Gene3D" id="2.60.40.3440">
    <property type="match status" value="4"/>
</dbReference>
<dbReference type="RefSeq" id="WP_146260768.1">
    <property type="nucleotide sequence ID" value="NZ_QKZK01000041.1"/>
</dbReference>
<gene>
    <name evidence="2" type="ORF">LX69_03178</name>
</gene>
<feature type="region of interest" description="Disordered" evidence="1">
    <location>
        <begin position="814"/>
        <end position="842"/>
    </location>
</feature>
<dbReference type="GO" id="GO:0005509">
    <property type="term" value="F:calcium ion binding"/>
    <property type="evidence" value="ECO:0007669"/>
    <property type="project" value="InterPro"/>
</dbReference>